<comment type="caution">
    <text evidence="1">The sequence shown here is derived from an EMBL/GenBank/DDBJ whole genome shotgun (WGS) entry which is preliminary data.</text>
</comment>
<evidence type="ECO:0000313" key="1">
    <source>
        <dbReference type="EMBL" id="GAG91665.1"/>
    </source>
</evidence>
<sequence>MHYSAQTAKYLNMSIGNNMNKQAQTLTETKWLSAVVNVSKILVTDREIETTLQLALDYLIHKLEAADVGVVWIY</sequence>
<dbReference type="EMBL" id="BART01023346">
    <property type="protein sequence ID" value="GAG91665.1"/>
    <property type="molecule type" value="Genomic_DNA"/>
</dbReference>
<accession>X1B992</accession>
<gene>
    <name evidence="1" type="ORF">S01H4_42503</name>
</gene>
<protein>
    <submittedName>
        <fullName evidence="1">Uncharacterized protein</fullName>
    </submittedName>
</protein>
<dbReference type="AlphaFoldDB" id="X1B992"/>
<reference evidence="1" key="1">
    <citation type="journal article" date="2014" name="Front. Microbiol.">
        <title>High frequency of phylogenetically diverse reductive dehalogenase-homologous genes in deep subseafloor sedimentary metagenomes.</title>
        <authorList>
            <person name="Kawai M."/>
            <person name="Futagami T."/>
            <person name="Toyoda A."/>
            <person name="Takaki Y."/>
            <person name="Nishi S."/>
            <person name="Hori S."/>
            <person name="Arai W."/>
            <person name="Tsubouchi T."/>
            <person name="Morono Y."/>
            <person name="Uchiyama I."/>
            <person name="Ito T."/>
            <person name="Fujiyama A."/>
            <person name="Inagaki F."/>
            <person name="Takami H."/>
        </authorList>
    </citation>
    <scope>NUCLEOTIDE SEQUENCE</scope>
    <source>
        <strain evidence="1">Expedition CK06-06</strain>
    </source>
</reference>
<name>X1B992_9ZZZZ</name>
<organism evidence="1">
    <name type="scientific">marine sediment metagenome</name>
    <dbReference type="NCBI Taxonomy" id="412755"/>
    <lineage>
        <taxon>unclassified sequences</taxon>
        <taxon>metagenomes</taxon>
        <taxon>ecological metagenomes</taxon>
    </lineage>
</organism>
<feature type="non-terminal residue" evidence="1">
    <location>
        <position position="74"/>
    </location>
</feature>
<proteinExistence type="predicted"/>